<sequence>MEAHTTGPENAYDRVKQRLRAQTDRPAAVREAVYACRKGVTGPPTRCPSTTRPAPTTFSNTRTTAASGR</sequence>
<evidence type="ECO:0008006" key="4">
    <source>
        <dbReference type="Google" id="ProtNLM"/>
    </source>
</evidence>
<proteinExistence type="predicted"/>
<comment type="caution">
    <text evidence="2">The sequence shown here is derived from an EMBL/GenBank/DDBJ whole genome shotgun (WGS) entry which is preliminary data.</text>
</comment>
<feature type="region of interest" description="Disordered" evidence="1">
    <location>
        <begin position="39"/>
        <end position="69"/>
    </location>
</feature>
<gene>
    <name evidence="2" type="ORF">GCM10009727_57020</name>
</gene>
<evidence type="ECO:0000313" key="2">
    <source>
        <dbReference type="EMBL" id="GAA2151784.1"/>
    </source>
</evidence>
<evidence type="ECO:0000313" key="3">
    <source>
        <dbReference type="Proteomes" id="UP001501020"/>
    </source>
</evidence>
<evidence type="ECO:0000256" key="1">
    <source>
        <dbReference type="SAM" id="MobiDB-lite"/>
    </source>
</evidence>
<accession>A0ABN3A166</accession>
<keyword evidence="3" id="KW-1185">Reference proteome</keyword>
<reference evidence="2 3" key="1">
    <citation type="journal article" date="2019" name="Int. J. Syst. Evol. Microbiol.">
        <title>The Global Catalogue of Microorganisms (GCM) 10K type strain sequencing project: providing services to taxonomists for standard genome sequencing and annotation.</title>
        <authorList>
            <consortium name="The Broad Institute Genomics Platform"/>
            <consortium name="The Broad Institute Genome Sequencing Center for Infectious Disease"/>
            <person name="Wu L."/>
            <person name="Ma J."/>
        </authorList>
    </citation>
    <scope>NUCLEOTIDE SEQUENCE [LARGE SCALE GENOMIC DNA]</scope>
    <source>
        <strain evidence="2 3">JCM 13850</strain>
    </source>
</reference>
<name>A0ABN3A166_9ACTN</name>
<organism evidence="2 3">
    <name type="scientific">Actinomadura napierensis</name>
    <dbReference type="NCBI Taxonomy" id="267854"/>
    <lineage>
        <taxon>Bacteria</taxon>
        <taxon>Bacillati</taxon>
        <taxon>Actinomycetota</taxon>
        <taxon>Actinomycetes</taxon>
        <taxon>Streptosporangiales</taxon>
        <taxon>Thermomonosporaceae</taxon>
        <taxon>Actinomadura</taxon>
    </lineage>
</organism>
<feature type="compositionally biased region" description="Polar residues" evidence="1">
    <location>
        <begin position="47"/>
        <end position="69"/>
    </location>
</feature>
<dbReference type="Proteomes" id="UP001501020">
    <property type="component" value="Unassembled WGS sequence"/>
</dbReference>
<protein>
    <recommendedName>
        <fullName evidence="4">Transposase</fullName>
    </recommendedName>
</protein>
<dbReference type="EMBL" id="BAAAMR010000058">
    <property type="protein sequence ID" value="GAA2151784.1"/>
    <property type="molecule type" value="Genomic_DNA"/>
</dbReference>